<gene>
    <name evidence="2" type="ORF">BGZ65_004282</name>
</gene>
<feature type="compositionally biased region" description="Basic residues" evidence="1">
    <location>
        <begin position="68"/>
        <end position="78"/>
    </location>
</feature>
<keyword evidence="3" id="KW-1185">Reference proteome</keyword>
<feature type="region of interest" description="Disordered" evidence="1">
    <location>
        <begin position="28"/>
        <end position="54"/>
    </location>
</feature>
<reference evidence="2" key="1">
    <citation type="journal article" date="2020" name="Fungal Divers.">
        <title>Resolving the Mortierellaceae phylogeny through synthesis of multi-gene phylogenetics and phylogenomics.</title>
        <authorList>
            <person name="Vandepol N."/>
            <person name="Liber J."/>
            <person name="Desiro A."/>
            <person name="Na H."/>
            <person name="Kennedy M."/>
            <person name="Barry K."/>
            <person name="Grigoriev I.V."/>
            <person name="Miller A.N."/>
            <person name="O'Donnell K."/>
            <person name="Stajich J.E."/>
            <person name="Bonito G."/>
        </authorList>
    </citation>
    <scope>NUCLEOTIDE SEQUENCE</scope>
    <source>
        <strain evidence="2">MES-2147</strain>
    </source>
</reference>
<dbReference type="EMBL" id="JAAAHW010006301">
    <property type="protein sequence ID" value="KAF9963331.1"/>
    <property type="molecule type" value="Genomic_DNA"/>
</dbReference>
<feature type="compositionally biased region" description="Basic and acidic residues" evidence="1">
    <location>
        <begin position="39"/>
        <end position="48"/>
    </location>
</feature>
<accession>A0A9P6J900</accession>
<comment type="caution">
    <text evidence="2">The sequence shown here is derived from an EMBL/GenBank/DDBJ whole genome shotgun (WGS) entry which is preliminary data.</text>
</comment>
<proteinExistence type="predicted"/>
<sequence length="117" mass="13676">MAPDIAQVQAEGVRPAYFHTDQDTLIESKSVKRKKRKASAKETKRRQQETQAWNLSMARGNYEWNKNQHSRMLRRHRKDERFDTTVSKRSASKPEFSLYEDPRINSLPGACKIDVRG</sequence>
<evidence type="ECO:0000313" key="2">
    <source>
        <dbReference type="EMBL" id="KAF9963331.1"/>
    </source>
</evidence>
<evidence type="ECO:0000256" key="1">
    <source>
        <dbReference type="SAM" id="MobiDB-lite"/>
    </source>
</evidence>
<dbReference type="Proteomes" id="UP000749646">
    <property type="component" value="Unassembled WGS sequence"/>
</dbReference>
<protein>
    <submittedName>
        <fullName evidence="2">Uncharacterized protein</fullName>
    </submittedName>
</protein>
<dbReference type="AlphaFoldDB" id="A0A9P6J900"/>
<organism evidence="2 3">
    <name type="scientific">Modicella reniformis</name>
    <dbReference type="NCBI Taxonomy" id="1440133"/>
    <lineage>
        <taxon>Eukaryota</taxon>
        <taxon>Fungi</taxon>
        <taxon>Fungi incertae sedis</taxon>
        <taxon>Mucoromycota</taxon>
        <taxon>Mortierellomycotina</taxon>
        <taxon>Mortierellomycetes</taxon>
        <taxon>Mortierellales</taxon>
        <taxon>Mortierellaceae</taxon>
        <taxon>Modicella</taxon>
    </lineage>
</organism>
<name>A0A9P6J900_9FUNG</name>
<evidence type="ECO:0000313" key="3">
    <source>
        <dbReference type="Proteomes" id="UP000749646"/>
    </source>
</evidence>
<feature type="region of interest" description="Disordered" evidence="1">
    <location>
        <begin position="67"/>
        <end position="95"/>
    </location>
</feature>